<dbReference type="Gene3D" id="3.40.50.2300">
    <property type="match status" value="1"/>
</dbReference>
<proteinExistence type="predicted"/>
<keyword evidence="3" id="KW-0805">Transcription regulation</keyword>
<name>A0A8J3LYZ9_9ACTN</name>
<sequence>MARILVVDDDPAVRQLLADVLGMNGHEVRTAAEGLAAVDAVKDFSPNCIVLDVMMPGMDGYGVLKNVRSQHGDPVPVIMLTAAADPDSAARAWADGVDYFLAKPFSADQLLELVGGMFGSVR</sequence>
<dbReference type="GO" id="GO:0000160">
    <property type="term" value="P:phosphorelay signal transduction system"/>
    <property type="evidence" value="ECO:0007669"/>
    <property type="project" value="UniProtKB-KW"/>
</dbReference>
<dbReference type="SMART" id="SM00448">
    <property type="entry name" value="REC"/>
    <property type="match status" value="1"/>
</dbReference>
<evidence type="ECO:0000256" key="3">
    <source>
        <dbReference type="ARBA" id="ARBA00023015"/>
    </source>
</evidence>
<dbReference type="InterPro" id="IPR001789">
    <property type="entry name" value="Sig_transdc_resp-reg_receiver"/>
</dbReference>
<evidence type="ECO:0000313" key="9">
    <source>
        <dbReference type="Proteomes" id="UP000653674"/>
    </source>
</evidence>
<reference evidence="8" key="1">
    <citation type="submission" date="2021-01" db="EMBL/GenBank/DDBJ databases">
        <title>Whole genome shotgun sequence of Planosporangium flavigriseum NBRC 105377.</title>
        <authorList>
            <person name="Komaki H."/>
            <person name="Tamura T."/>
        </authorList>
    </citation>
    <scope>NUCLEOTIDE SEQUENCE</scope>
    <source>
        <strain evidence="8">NBRC 105377</strain>
    </source>
</reference>
<dbReference type="FunFam" id="3.40.50.2300:FF:000001">
    <property type="entry name" value="DNA-binding response regulator PhoB"/>
    <property type="match status" value="1"/>
</dbReference>
<evidence type="ECO:0000256" key="1">
    <source>
        <dbReference type="ARBA" id="ARBA00022553"/>
    </source>
</evidence>
<feature type="domain" description="Response regulatory" evidence="7">
    <location>
        <begin position="3"/>
        <end position="118"/>
    </location>
</feature>
<keyword evidence="4" id="KW-0238">DNA-binding</keyword>
<dbReference type="PROSITE" id="PS50110">
    <property type="entry name" value="RESPONSE_REGULATORY"/>
    <property type="match status" value="1"/>
</dbReference>
<dbReference type="Pfam" id="PF00072">
    <property type="entry name" value="Response_reg"/>
    <property type="match status" value="1"/>
</dbReference>
<feature type="modified residue" description="4-aspartylphosphate" evidence="6">
    <location>
        <position position="52"/>
    </location>
</feature>
<evidence type="ECO:0000256" key="2">
    <source>
        <dbReference type="ARBA" id="ARBA00023012"/>
    </source>
</evidence>
<keyword evidence="9" id="KW-1185">Reference proteome</keyword>
<dbReference type="EMBL" id="BONU01000044">
    <property type="protein sequence ID" value="GIG76086.1"/>
    <property type="molecule type" value="Genomic_DNA"/>
</dbReference>
<evidence type="ECO:0000256" key="4">
    <source>
        <dbReference type="ARBA" id="ARBA00023125"/>
    </source>
</evidence>
<dbReference type="AlphaFoldDB" id="A0A8J3LYZ9"/>
<accession>A0A8J3LYZ9</accession>
<keyword evidence="2" id="KW-0902">Two-component regulatory system</keyword>
<keyword evidence="5" id="KW-0804">Transcription</keyword>
<evidence type="ECO:0000313" key="8">
    <source>
        <dbReference type="EMBL" id="GIG76086.1"/>
    </source>
</evidence>
<organism evidence="8 9">
    <name type="scientific">Planosporangium flavigriseum</name>
    <dbReference type="NCBI Taxonomy" id="373681"/>
    <lineage>
        <taxon>Bacteria</taxon>
        <taxon>Bacillati</taxon>
        <taxon>Actinomycetota</taxon>
        <taxon>Actinomycetes</taxon>
        <taxon>Micromonosporales</taxon>
        <taxon>Micromonosporaceae</taxon>
        <taxon>Planosporangium</taxon>
    </lineage>
</organism>
<evidence type="ECO:0000256" key="5">
    <source>
        <dbReference type="ARBA" id="ARBA00023163"/>
    </source>
</evidence>
<dbReference type="InterPro" id="IPR011006">
    <property type="entry name" value="CheY-like_superfamily"/>
</dbReference>
<dbReference type="InterPro" id="IPR050595">
    <property type="entry name" value="Bact_response_regulator"/>
</dbReference>
<keyword evidence="1 6" id="KW-0597">Phosphoprotein</keyword>
<dbReference type="PANTHER" id="PTHR44591">
    <property type="entry name" value="STRESS RESPONSE REGULATOR PROTEIN 1"/>
    <property type="match status" value="1"/>
</dbReference>
<dbReference type="PANTHER" id="PTHR44591:SF3">
    <property type="entry name" value="RESPONSE REGULATORY DOMAIN-CONTAINING PROTEIN"/>
    <property type="match status" value="1"/>
</dbReference>
<dbReference type="RefSeq" id="WP_168077893.1">
    <property type="nucleotide sequence ID" value="NZ_BAAAQJ010000030.1"/>
</dbReference>
<dbReference type="SUPFAM" id="SSF52172">
    <property type="entry name" value="CheY-like"/>
    <property type="match status" value="1"/>
</dbReference>
<dbReference type="Proteomes" id="UP000653674">
    <property type="component" value="Unassembled WGS sequence"/>
</dbReference>
<gene>
    <name evidence="8" type="ORF">Pfl04_44900</name>
</gene>
<evidence type="ECO:0000259" key="7">
    <source>
        <dbReference type="PROSITE" id="PS50110"/>
    </source>
</evidence>
<comment type="caution">
    <text evidence="8">The sequence shown here is derived from an EMBL/GenBank/DDBJ whole genome shotgun (WGS) entry which is preliminary data.</text>
</comment>
<evidence type="ECO:0000256" key="6">
    <source>
        <dbReference type="PROSITE-ProRule" id="PRU00169"/>
    </source>
</evidence>
<dbReference type="GO" id="GO:0003677">
    <property type="term" value="F:DNA binding"/>
    <property type="evidence" value="ECO:0007669"/>
    <property type="project" value="UniProtKB-KW"/>
</dbReference>
<protein>
    <recommendedName>
        <fullName evidence="7">Response regulatory domain-containing protein</fullName>
    </recommendedName>
</protein>